<protein>
    <submittedName>
        <fullName evidence="1">Uncharacterized protein</fullName>
    </submittedName>
</protein>
<evidence type="ECO:0000313" key="2">
    <source>
        <dbReference type="Proteomes" id="UP000620596"/>
    </source>
</evidence>
<dbReference type="EMBL" id="BMIG01000015">
    <property type="protein sequence ID" value="GGB09696.1"/>
    <property type="molecule type" value="Genomic_DNA"/>
</dbReference>
<comment type="caution">
    <text evidence="1">The sequence shown here is derived from an EMBL/GenBank/DDBJ whole genome shotgun (WGS) entry which is preliminary data.</text>
</comment>
<gene>
    <name evidence="1" type="ORF">GCM10011496_33250</name>
</gene>
<name>A0A916SP91_9BURK</name>
<reference evidence="1" key="1">
    <citation type="journal article" date="2014" name="Int. J. Syst. Evol. Microbiol.">
        <title>Complete genome sequence of Corynebacterium casei LMG S-19264T (=DSM 44701T), isolated from a smear-ripened cheese.</title>
        <authorList>
            <consortium name="US DOE Joint Genome Institute (JGI-PGF)"/>
            <person name="Walter F."/>
            <person name="Albersmeier A."/>
            <person name="Kalinowski J."/>
            <person name="Ruckert C."/>
        </authorList>
    </citation>
    <scope>NUCLEOTIDE SEQUENCE</scope>
    <source>
        <strain evidence="1">CGMCC 1.15322</strain>
    </source>
</reference>
<organism evidence="1 2">
    <name type="scientific">Polaromonas eurypsychrophila</name>
    <dbReference type="NCBI Taxonomy" id="1614635"/>
    <lineage>
        <taxon>Bacteria</taxon>
        <taxon>Pseudomonadati</taxon>
        <taxon>Pseudomonadota</taxon>
        <taxon>Betaproteobacteria</taxon>
        <taxon>Burkholderiales</taxon>
        <taxon>Comamonadaceae</taxon>
        <taxon>Polaromonas</taxon>
    </lineage>
</organism>
<dbReference type="AlphaFoldDB" id="A0A916SP91"/>
<reference evidence="1" key="2">
    <citation type="submission" date="2020-09" db="EMBL/GenBank/DDBJ databases">
        <authorList>
            <person name="Sun Q."/>
            <person name="Zhou Y."/>
        </authorList>
    </citation>
    <scope>NUCLEOTIDE SEQUENCE</scope>
    <source>
        <strain evidence="1">CGMCC 1.15322</strain>
    </source>
</reference>
<proteinExistence type="predicted"/>
<keyword evidence="2" id="KW-1185">Reference proteome</keyword>
<dbReference type="Proteomes" id="UP000620596">
    <property type="component" value="Unassembled WGS sequence"/>
</dbReference>
<evidence type="ECO:0000313" key="1">
    <source>
        <dbReference type="EMBL" id="GGB09696.1"/>
    </source>
</evidence>
<accession>A0A916SP91</accession>
<sequence length="225" mass="24628">MSPVPAPQPKTLTTRFMELRAQDAGAVELLLPPVETLVIMPYIDRAAAERSARQLAARAGVGGLLLAIQDCDRQGFISIINQTYRRTQSASVAYVAQDAFAGRHWLKLALDALRKSGKGLHGFNDGKWMGALAGFGLATRDWADANYGGDLFHPAYQRHYADVELTVLALGDDQYCYDPNAVLMEVDWDKEHAAVDPGDRALYRQRAAAQLGGRVQSPKLLALFS</sequence>